<feature type="transmembrane region" description="Helical" evidence="1">
    <location>
        <begin position="75"/>
        <end position="94"/>
    </location>
</feature>
<dbReference type="EMBL" id="KV442102">
    <property type="protein sequence ID" value="OAQ24081.1"/>
    <property type="molecule type" value="Genomic_DNA"/>
</dbReference>
<gene>
    <name evidence="2" type="ORF">K457DRAFT_873819</name>
</gene>
<sequence>MNSSDIPRFLPSFLFSCCVCFCFVFPISIQEDCTAITFPHFLSFLSFLYASLFFTCSPTIICLQVNTHSLTTNVTTIHCLIRFPLALSFIFVASSHH</sequence>
<name>A0A197JHV0_9FUNG</name>
<feature type="transmembrane region" description="Helical" evidence="1">
    <location>
        <begin position="12"/>
        <end position="29"/>
    </location>
</feature>
<dbReference type="AlphaFoldDB" id="A0A197JHV0"/>
<evidence type="ECO:0000256" key="1">
    <source>
        <dbReference type="SAM" id="Phobius"/>
    </source>
</evidence>
<evidence type="ECO:0000313" key="3">
    <source>
        <dbReference type="Proteomes" id="UP000078512"/>
    </source>
</evidence>
<protein>
    <submittedName>
        <fullName evidence="2">Uncharacterized protein</fullName>
    </submittedName>
</protein>
<dbReference type="Proteomes" id="UP000078512">
    <property type="component" value="Unassembled WGS sequence"/>
</dbReference>
<proteinExistence type="predicted"/>
<organism evidence="2 3">
    <name type="scientific">Linnemannia elongata AG-77</name>
    <dbReference type="NCBI Taxonomy" id="1314771"/>
    <lineage>
        <taxon>Eukaryota</taxon>
        <taxon>Fungi</taxon>
        <taxon>Fungi incertae sedis</taxon>
        <taxon>Mucoromycota</taxon>
        <taxon>Mortierellomycotina</taxon>
        <taxon>Mortierellomycetes</taxon>
        <taxon>Mortierellales</taxon>
        <taxon>Mortierellaceae</taxon>
        <taxon>Linnemannia</taxon>
    </lineage>
</organism>
<evidence type="ECO:0000313" key="2">
    <source>
        <dbReference type="EMBL" id="OAQ24081.1"/>
    </source>
</evidence>
<keyword evidence="1" id="KW-0812">Transmembrane</keyword>
<keyword evidence="3" id="KW-1185">Reference proteome</keyword>
<keyword evidence="1" id="KW-0472">Membrane</keyword>
<reference evidence="2 3" key="1">
    <citation type="submission" date="2016-05" db="EMBL/GenBank/DDBJ databases">
        <title>Genome sequencing reveals origins of a unique bacterial endosymbiosis in the earliest lineages of terrestrial Fungi.</title>
        <authorList>
            <consortium name="DOE Joint Genome Institute"/>
            <person name="Uehling J."/>
            <person name="Gryganskyi A."/>
            <person name="Hameed K."/>
            <person name="Tschaplinski T."/>
            <person name="Misztal P."/>
            <person name="Wu S."/>
            <person name="Desiro A."/>
            <person name="Vande Pol N."/>
            <person name="Du Z.-Y."/>
            <person name="Zienkiewicz A."/>
            <person name="Zienkiewicz K."/>
            <person name="Morin E."/>
            <person name="Tisserant E."/>
            <person name="Splivallo R."/>
            <person name="Hainaut M."/>
            <person name="Henrissat B."/>
            <person name="Ohm R."/>
            <person name="Kuo A."/>
            <person name="Yan J."/>
            <person name="Lipzen A."/>
            <person name="Nolan M."/>
            <person name="Labutti K."/>
            <person name="Barry K."/>
            <person name="Goldstein A."/>
            <person name="Labbe J."/>
            <person name="Schadt C."/>
            <person name="Tuskan G."/>
            <person name="Grigoriev I."/>
            <person name="Martin F."/>
            <person name="Vilgalys R."/>
            <person name="Bonito G."/>
        </authorList>
    </citation>
    <scope>NUCLEOTIDE SEQUENCE [LARGE SCALE GENOMIC DNA]</scope>
    <source>
        <strain evidence="2 3">AG-77</strain>
    </source>
</reference>
<feature type="transmembrane region" description="Helical" evidence="1">
    <location>
        <begin position="41"/>
        <end position="63"/>
    </location>
</feature>
<keyword evidence="1" id="KW-1133">Transmembrane helix</keyword>
<accession>A0A197JHV0</accession>